<keyword evidence="6 12" id="KW-1133">Transmembrane helix</keyword>
<dbReference type="AlphaFoldDB" id="A0A8B9VQ46"/>
<dbReference type="GO" id="GO:0048813">
    <property type="term" value="P:dendrite morphogenesis"/>
    <property type="evidence" value="ECO:0007669"/>
    <property type="project" value="TreeGrafter"/>
</dbReference>
<dbReference type="SMART" id="SM00294">
    <property type="entry name" value="4.1m"/>
    <property type="match status" value="1"/>
</dbReference>
<keyword evidence="3 10" id="KW-0812">Transmembrane</keyword>
<feature type="signal peptide" evidence="13">
    <location>
        <begin position="1"/>
        <end position="24"/>
    </location>
</feature>
<comment type="subcellular location">
    <subcellularLocation>
        <location evidence="1 10">Membrane</location>
        <topology evidence="1 10">Single-pass type I membrane protein</topology>
    </subcellularLocation>
</comment>
<keyword evidence="7 12" id="KW-0472">Membrane</keyword>
<keyword evidence="4 13" id="KW-0732">Signal</keyword>
<dbReference type="InterPro" id="IPR001050">
    <property type="entry name" value="Syndecan"/>
</dbReference>
<evidence type="ECO:0000313" key="15">
    <source>
        <dbReference type="Ensembl" id="ENSAZOP00000026592.1"/>
    </source>
</evidence>
<evidence type="ECO:0000256" key="8">
    <source>
        <dbReference type="ARBA" id="ARBA00023180"/>
    </source>
</evidence>
<dbReference type="GO" id="GO:0009986">
    <property type="term" value="C:cell surface"/>
    <property type="evidence" value="ECO:0007669"/>
    <property type="project" value="TreeGrafter"/>
</dbReference>
<evidence type="ECO:0000256" key="6">
    <source>
        <dbReference type="ARBA" id="ARBA00022989"/>
    </source>
</evidence>
<sequence length="295" mass="32700">MSFPSFLPLLLSLYLSLLRKLISSSSWCGDLADMTRVCPSRCVTAACVMFTNPGYAGEHFSPPLVQVRCQPWTSLLSDTPRCRVSLKTKYNLHAGFLLVCHLTLLHQPFAEHDKRADLTSDKDLYLDNSSVEEASGVYPIDDDDYSSGSGSGAEEDEDSTVITTSRTVPKLPTTSDASRAETTTVKTQTKMPAQTKSPEEIDKEERPEVDTKKKSDEPGDDTDVFTEKHSENLFQRTEVLAAVIAGGVIGFLFAIFLILLLVYRMRKKDEGSYDLGERKPSSAAYQKAPTKEFYA</sequence>
<feature type="compositionally biased region" description="Polar residues" evidence="11">
    <location>
        <begin position="160"/>
        <end position="196"/>
    </location>
</feature>
<keyword evidence="9 10" id="KW-0357">Heparan sulfate</keyword>
<feature type="region of interest" description="Disordered" evidence="11">
    <location>
        <begin position="136"/>
        <end position="224"/>
    </location>
</feature>
<evidence type="ECO:0000313" key="16">
    <source>
        <dbReference type="Proteomes" id="UP000694549"/>
    </source>
</evidence>
<feature type="transmembrane region" description="Helical" evidence="12">
    <location>
        <begin position="239"/>
        <end position="263"/>
    </location>
</feature>
<comment type="function">
    <text evidence="10">Cell surface proteoglycan.</text>
</comment>
<dbReference type="Proteomes" id="UP000694549">
    <property type="component" value="Unplaced"/>
</dbReference>
<protein>
    <recommendedName>
        <fullName evidence="10">Syndecan</fullName>
    </recommendedName>
</protein>
<evidence type="ECO:0000256" key="1">
    <source>
        <dbReference type="ARBA" id="ARBA00004479"/>
    </source>
</evidence>
<evidence type="ECO:0000256" key="5">
    <source>
        <dbReference type="ARBA" id="ARBA00022974"/>
    </source>
</evidence>
<feature type="compositionally biased region" description="Basic and acidic residues" evidence="11">
    <location>
        <begin position="197"/>
        <end position="217"/>
    </location>
</feature>
<feature type="domain" description="Neurexin/syndecan/glycophorin C" evidence="14">
    <location>
        <begin position="262"/>
        <end position="280"/>
    </location>
</feature>
<dbReference type="InterPro" id="IPR030479">
    <property type="entry name" value="Syndecan_CS"/>
</dbReference>
<feature type="region of interest" description="Disordered" evidence="11">
    <location>
        <begin position="272"/>
        <end position="295"/>
    </location>
</feature>
<reference evidence="15" key="2">
    <citation type="submission" date="2025-09" db="UniProtKB">
        <authorList>
            <consortium name="Ensembl"/>
        </authorList>
    </citation>
    <scope>IDENTIFICATION</scope>
</reference>
<dbReference type="Ensembl" id="ENSAZOT00000028514.1">
    <property type="protein sequence ID" value="ENSAZOP00000026592.1"/>
    <property type="gene ID" value="ENSAZOG00000016947.1"/>
</dbReference>
<dbReference type="Pfam" id="PF01034">
    <property type="entry name" value="Syndecan"/>
    <property type="match status" value="1"/>
</dbReference>
<comment type="similarity">
    <text evidence="2 10">Belongs to the syndecan proteoglycan family.</text>
</comment>
<keyword evidence="16" id="KW-1185">Reference proteome</keyword>
<name>A0A8B9VQ46_9AVES</name>
<accession>A0A8B9VQ46</accession>
<dbReference type="InterPro" id="IPR027789">
    <property type="entry name" value="Syndecan/Neurexin_dom"/>
</dbReference>
<evidence type="ECO:0000256" key="3">
    <source>
        <dbReference type="ARBA" id="ARBA00022692"/>
    </source>
</evidence>
<dbReference type="GO" id="GO:0016020">
    <property type="term" value="C:membrane"/>
    <property type="evidence" value="ECO:0007669"/>
    <property type="project" value="UniProtKB-SubCell"/>
</dbReference>
<evidence type="ECO:0000256" key="2">
    <source>
        <dbReference type="ARBA" id="ARBA00005343"/>
    </source>
</evidence>
<evidence type="ECO:0000256" key="13">
    <source>
        <dbReference type="SAM" id="SignalP"/>
    </source>
</evidence>
<reference evidence="15" key="1">
    <citation type="submission" date="2025-08" db="UniProtKB">
        <authorList>
            <consortium name="Ensembl"/>
        </authorList>
    </citation>
    <scope>IDENTIFICATION</scope>
</reference>
<evidence type="ECO:0000256" key="10">
    <source>
        <dbReference type="RuleBase" id="RU000649"/>
    </source>
</evidence>
<evidence type="ECO:0000256" key="11">
    <source>
        <dbReference type="SAM" id="MobiDB-lite"/>
    </source>
</evidence>
<evidence type="ECO:0000256" key="9">
    <source>
        <dbReference type="ARBA" id="ARBA00023207"/>
    </source>
</evidence>
<evidence type="ECO:0000256" key="4">
    <source>
        <dbReference type="ARBA" id="ARBA00022729"/>
    </source>
</evidence>
<organism evidence="15 16">
    <name type="scientific">Anas zonorhyncha</name>
    <name type="common">Eastern spot-billed duck</name>
    <dbReference type="NCBI Taxonomy" id="75864"/>
    <lineage>
        <taxon>Eukaryota</taxon>
        <taxon>Metazoa</taxon>
        <taxon>Chordata</taxon>
        <taxon>Craniata</taxon>
        <taxon>Vertebrata</taxon>
        <taxon>Euteleostomi</taxon>
        <taxon>Archelosauria</taxon>
        <taxon>Archosauria</taxon>
        <taxon>Dinosauria</taxon>
        <taxon>Saurischia</taxon>
        <taxon>Theropoda</taxon>
        <taxon>Coelurosauria</taxon>
        <taxon>Aves</taxon>
        <taxon>Neognathae</taxon>
        <taxon>Galloanserae</taxon>
        <taxon>Anseriformes</taxon>
        <taxon>Anatidae</taxon>
        <taxon>Anatinae</taxon>
        <taxon>Anas</taxon>
    </lineage>
</organism>
<dbReference type="PROSITE" id="PS00964">
    <property type="entry name" value="SYNDECAN"/>
    <property type="match status" value="1"/>
</dbReference>
<feature type="chain" id="PRO_5034350711" description="Syndecan" evidence="13">
    <location>
        <begin position="25"/>
        <end position="295"/>
    </location>
</feature>
<evidence type="ECO:0000256" key="7">
    <source>
        <dbReference type="ARBA" id="ARBA00023136"/>
    </source>
</evidence>
<evidence type="ECO:0000259" key="14">
    <source>
        <dbReference type="SMART" id="SM00294"/>
    </source>
</evidence>
<dbReference type="PANTHER" id="PTHR10915">
    <property type="entry name" value="SYNDECAN"/>
    <property type="match status" value="1"/>
</dbReference>
<dbReference type="PANTHER" id="PTHR10915:SF6">
    <property type="entry name" value="SYNDECAN-2"/>
    <property type="match status" value="1"/>
</dbReference>
<keyword evidence="5 10" id="KW-0654">Proteoglycan</keyword>
<dbReference type="GO" id="GO:0016477">
    <property type="term" value="P:cell migration"/>
    <property type="evidence" value="ECO:0007669"/>
    <property type="project" value="TreeGrafter"/>
</dbReference>
<proteinExistence type="inferred from homology"/>
<dbReference type="InterPro" id="IPR003585">
    <property type="entry name" value="Neurexin-like"/>
</dbReference>
<keyword evidence="8 10" id="KW-0325">Glycoprotein</keyword>
<evidence type="ECO:0000256" key="12">
    <source>
        <dbReference type="SAM" id="Phobius"/>
    </source>
</evidence>